<proteinExistence type="predicted"/>
<accession>A0A4Q7Z9E9</accession>
<sequence length="273" mass="30796">MSSLINAKGNHDAEMASNGLEAILVTDYPDLIFSQPEMIRLLCPSMANPFIAPEVLSVVRWVIAIKDNINVWSGMFGGHVGKSYARIYIDDCLGTLCQYFPALQLSADWIMFEEFGEMKPAFIEMARHQNHGAQSLLDKMWSGPDCLIQSQLLRHHVDEAVWPSSSLFVHALAAFAQCATSDLVKLLTDKALSSWGIFWGEAVDYRYMVANLPVLLGFWSMTGAPMTWWHRQRRLAVVEQVRVFDPQWFALAYQHGVMLAVVMGHHYSTAKVE</sequence>
<evidence type="ECO:0000313" key="2">
    <source>
        <dbReference type="Proteomes" id="UP000292423"/>
    </source>
</evidence>
<comment type="caution">
    <text evidence="1">The sequence shown here is derived from an EMBL/GenBank/DDBJ whole genome shotgun (WGS) entry which is preliminary data.</text>
</comment>
<reference evidence="1 2" key="1">
    <citation type="submission" date="2019-02" db="EMBL/GenBank/DDBJ databases">
        <title>Genomic Encyclopedia of Type Strains, Phase IV (KMG-IV): sequencing the most valuable type-strain genomes for metagenomic binning, comparative biology and taxonomic classification.</title>
        <authorList>
            <person name="Goeker M."/>
        </authorList>
    </citation>
    <scope>NUCLEOTIDE SEQUENCE [LARGE SCALE GENOMIC DNA]</scope>
    <source>
        <strain evidence="1 2">DSM 105135</strain>
    </source>
</reference>
<protein>
    <submittedName>
        <fullName evidence="1">Uncharacterized protein</fullName>
    </submittedName>
</protein>
<keyword evidence="2" id="KW-1185">Reference proteome</keyword>
<dbReference type="EMBL" id="SHKX01000011">
    <property type="protein sequence ID" value="RZU47140.1"/>
    <property type="molecule type" value="Genomic_DNA"/>
</dbReference>
<dbReference type="RefSeq" id="WP_130412373.1">
    <property type="nucleotide sequence ID" value="NZ_SHKX01000011.1"/>
</dbReference>
<dbReference type="OrthoDB" id="9862655at2"/>
<dbReference type="AlphaFoldDB" id="A0A4Q7Z9E9"/>
<organism evidence="1 2">
    <name type="scientific">Fluviicoccus keumensis</name>
    <dbReference type="NCBI Taxonomy" id="1435465"/>
    <lineage>
        <taxon>Bacteria</taxon>
        <taxon>Pseudomonadati</taxon>
        <taxon>Pseudomonadota</taxon>
        <taxon>Gammaproteobacteria</taxon>
        <taxon>Moraxellales</taxon>
        <taxon>Moraxellaceae</taxon>
        <taxon>Fluviicoccus</taxon>
    </lineage>
</organism>
<dbReference type="Proteomes" id="UP000292423">
    <property type="component" value="Unassembled WGS sequence"/>
</dbReference>
<name>A0A4Q7Z9E9_9GAMM</name>
<gene>
    <name evidence="1" type="ORF">EV700_1532</name>
</gene>
<evidence type="ECO:0000313" key="1">
    <source>
        <dbReference type="EMBL" id="RZU47140.1"/>
    </source>
</evidence>